<sequence>MPEDTNTPTIKSIGDFAKHLGLSRWTVSRILNGHKGFHEETLNRVQSEMKRLNFQPNLMARSLRGAKTGLVGVCMQGMGSPILARKISSIQESLQTRGLRGMIEITSGDAEAERDVINHFLSLNVDGIIMVGSVLRESDPIFERIQEAKVLSVSVDPANPVPIPRVEVDRRMGMGLCLRHLLQKGHKRIVLLGLESDPVYGSKRIEGLKEACKTLEMSWEETFVSLVIDGEKDWSFDYGYALAQNLLQMEDPPRGVIALNDEVAVGAMQAINEWGYAVPGDFSVIGFDNLGVGEWTKPKLTSVAQNVEELVEASISVFERSKELEEGEGPHVSLVQPRMIVRGSS</sequence>
<comment type="caution">
    <text evidence="5">The sequence shown here is derived from an EMBL/GenBank/DDBJ whole genome shotgun (WGS) entry which is preliminary data.</text>
</comment>
<dbReference type="CDD" id="cd01392">
    <property type="entry name" value="HTH_LacI"/>
    <property type="match status" value="1"/>
</dbReference>
<dbReference type="Proteomes" id="UP000617628">
    <property type="component" value="Unassembled WGS sequence"/>
</dbReference>
<dbReference type="PANTHER" id="PTHR30146">
    <property type="entry name" value="LACI-RELATED TRANSCRIPTIONAL REPRESSOR"/>
    <property type="match status" value="1"/>
</dbReference>
<dbReference type="CDD" id="cd06267">
    <property type="entry name" value="PBP1_LacI_sugar_binding-like"/>
    <property type="match status" value="1"/>
</dbReference>
<accession>A0A934S136</accession>
<feature type="domain" description="HTH lacI-type" evidence="4">
    <location>
        <begin position="11"/>
        <end position="65"/>
    </location>
</feature>
<name>A0A934S136_9BACT</name>
<reference evidence="5" key="1">
    <citation type="submission" date="2021-01" db="EMBL/GenBank/DDBJ databases">
        <title>Modified the classification status of verrucomicrobia.</title>
        <authorList>
            <person name="Feng X."/>
        </authorList>
    </citation>
    <scope>NUCLEOTIDE SEQUENCE</scope>
    <source>
        <strain evidence="5">KCTC 13126</strain>
    </source>
</reference>
<evidence type="ECO:0000313" key="5">
    <source>
        <dbReference type="EMBL" id="MBK1879074.1"/>
    </source>
</evidence>
<keyword evidence="1" id="KW-0805">Transcription regulation</keyword>
<dbReference type="Gene3D" id="1.10.260.40">
    <property type="entry name" value="lambda repressor-like DNA-binding domains"/>
    <property type="match status" value="1"/>
</dbReference>
<keyword evidence="2 5" id="KW-0238">DNA-binding</keyword>
<dbReference type="PANTHER" id="PTHR30146:SF153">
    <property type="entry name" value="LACTOSE OPERON REPRESSOR"/>
    <property type="match status" value="1"/>
</dbReference>
<evidence type="ECO:0000256" key="3">
    <source>
        <dbReference type="ARBA" id="ARBA00023163"/>
    </source>
</evidence>
<dbReference type="InterPro" id="IPR010982">
    <property type="entry name" value="Lambda_DNA-bd_dom_sf"/>
</dbReference>
<dbReference type="EMBL" id="JAENIL010000040">
    <property type="protein sequence ID" value="MBK1879074.1"/>
    <property type="molecule type" value="Genomic_DNA"/>
</dbReference>
<evidence type="ECO:0000256" key="2">
    <source>
        <dbReference type="ARBA" id="ARBA00023125"/>
    </source>
</evidence>
<dbReference type="AlphaFoldDB" id="A0A934S136"/>
<dbReference type="GO" id="GO:0003700">
    <property type="term" value="F:DNA-binding transcription factor activity"/>
    <property type="evidence" value="ECO:0007669"/>
    <property type="project" value="TreeGrafter"/>
</dbReference>
<dbReference type="InterPro" id="IPR000843">
    <property type="entry name" value="HTH_LacI"/>
</dbReference>
<dbReference type="GO" id="GO:0000976">
    <property type="term" value="F:transcription cis-regulatory region binding"/>
    <property type="evidence" value="ECO:0007669"/>
    <property type="project" value="TreeGrafter"/>
</dbReference>
<protein>
    <submittedName>
        <fullName evidence="5">LacI family DNA-binding transcriptional regulator</fullName>
    </submittedName>
</protein>
<dbReference type="Pfam" id="PF00356">
    <property type="entry name" value="LacI"/>
    <property type="match status" value="1"/>
</dbReference>
<dbReference type="Pfam" id="PF13377">
    <property type="entry name" value="Peripla_BP_3"/>
    <property type="match status" value="1"/>
</dbReference>
<keyword evidence="6" id="KW-1185">Reference proteome</keyword>
<dbReference type="SMART" id="SM00354">
    <property type="entry name" value="HTH_LACI"/>
    <property type="match status" value="1"/>
</dbReference>
<evidence type="ECO:0000313" key="6">
    <source>
        <dbReference type="Proteomes" id="UP000617628"/>
    </source>
</evidence>
<evidence type="ECO:0000259" key="4">
    <source>
        <dbReference type="PROSITE" id="PS50932"/>
    </source>
</evidence>
<dbReference type="SUPFAM" id="SSF47413">
    <property type="entry name" value="lambda repressor-like DNA-binding domains"/>
    <property type="match status" value="1"/>
</dbReference>
<evidence type="ECO:0000256" key="1">
    <source>
        <dbReference type="ARBA" id="ARBA00023015"/>
    </source>
</evidence>
<dbReference type="RefSeq" id="WP_200357287.1">
    <property type="nucleotide sequence ID" value="NZ_JAENIL010000040.1"/>
</dbReference>
<dbReference type="InterPro" id="IPR028082">
    <property type="entry name" value="Peripla_BP_I"/>
</dbReference>
<proteinExistence type="predicted"/>
<dbReference type="SUPFAM" id="SSF53822">
    <property type="entry name" value="Periplasmic binding protein-like I"/>
    <property type="match status" value="1"/>
</dbReference>
<gene>
    <name evidence="5" type="ORF">JIN87_19475</name>
</gene>
<organism evidence="5 6">
    <name type="scientific">Pelagicoccus mobilis</name>
    <dbReference type="NCBI Taxonomy" id="415221"/>
    <lineage>
        <taxon>Bacteria</taxon>
        <taxon>Pseudomonadati</taxon>
        <taxon>Verrucomicrobiota</taxon>
        <taxon>Opitutia</taxon>
        <taxon>Puniceicoccales</taxon>
        <taxon>Pelagicoccaceae</taxon>
        <taxon>Pelagicoccus</taxon>
    </lineage>
</organism>
<keyword evidence="3" id="KW-0804">Transcription</keyword>
<dbReference type="Gene3D" id="3.40.50.2300">
    <property type="match status" value="2"/>
</dbReference>
<dbReference type="InterPro" id="IPR046335">
    <property type="entry name" value="LacI/GalR-like_sensor"/>
</dbReference>
<dbReference type="PROSITE" id="PS50932">
    <property type="entry name" value="HTH_LACI_2"/>
    <property type="match status" value="1"/>
</dbReference>